<protein>
    <submittedName>
        <fullName evidence="7">1743_t:CDS:1</fullName>
    </submittedName>
</protein>
<evidence type="ECO:0000259" key="6">
    <source>
        <dbReference type="Pfam" id="PF05699"/>
    </source>
</evidence>
<comment type="caution">
    <text evidence="7">The sequence shown here is derived from an EMBL/GenBank/DDBJ whole genome shotgun (WGS) entry which is preliminary data.</text>
</comment>
<evidence type="ECO:0000256" key="1">
    <source>
        <dbReference type="ARBA" id="ARBA00004123"/>
    </source>
</evidence>
<dbReference type="InterPro" id="IPR008906">
    <property type="entry name" value="HATC_C_dom"/>
</dbReference>
<dbReference type="SUPFAM" id="SSF53098">
    <property type="entry name" value="Ribonuclease H-like"/>
    <property type="match status" value="1"/>
</dbReference>
<dbReference type="OrthoDB" id="2449751at2759"/>
<dbReference type="PANTHER" id="PTHR46481">
    <property type="entry name" value="ZINC FINGER BED DOMAIN-CONTAINING PROTEIN 4"/>
    <property type="match status" value="1"/>
</dbReference>
<dbReference type="InterPro" id="IPR012337">
    <property type="entry name" value="RNaseH-like_sf"/>
</dbReference>
<sequence>MSARVNNDAEVLTKVSDKTSNKKAKVEDIRGGSNIRSWIWLYFDSVSINNEKYAVCKVETVKGKKCGEKYKNSTSNCSRHLSNVHGITENQLEKYIRVLEVELAKDANLDKDSKYLTKIMLTKDEWDLLRNLIPVLGLFEEATRYLGGSKYVTYSTMNPIMIHIIDMLKLVSISPEEINVENIKDIFAELEICVDNNDTHKKINLDKPMQTSGVLEKVKETLYRAMRFYWKKDNIESYLPSILDPRVKKFDFASDKIKQVQDLLRARYQDAKDRSTTSTPTTNTLSPASYFHNATVSSFYKPTLLNIFNNPSPLNLQSELDEYLAVPQIPFDSDPFMWWNVNKDRFPVISRLARTYLAVSATSTPSERLFSDGGNMMGPKRTRMNPEFFKRLMFLKRNHNFLDSIHP</sequence>
<accession>A0A9N8Z6R6</accession>
<evidence type="ECO:0000256" key="4">
    <source>
        <dbReference type="ARBA" id="ARBA00022833"/>
    </source>
</evidence>
<dbReference type="PANTHER" id="PTHR46481:SF10">
    <property type="entry name" value="ZINC FINGER BED DOMAIN-CONTAINING PROTEIN 39"/>
    <property type="match status" value="1"/>
</dbReference>
<keyword evidence="2" id="KW-0479">Metal-binding</keyword>
<dbReference type="EMBL" id="CAJVPZ010000671">
    <property type="protein sequence ID" value="CAG8472962.1"/>
    <property type="molecule type" value="Genomic_DNA"/>
</dbReference>
<dbReference type="Pfam" id="PF05699">
    <property type="entry name" value="Dimer_Tnp_hAT"/>
    <property type="match status" value="1"/>
</dbReference>
<gene>
    <name evidence="7" type="ORF">RFULGI_LOCUS1203</name>
</gene>
<organism evidence="7 8">
    <name type="scientific">Racocetra fulgida</name>
    <dbReference type="NCBI Taxonomy" id="60492"/>
    <lineage>
        <taxon>Eukaryota</taxon>
        <taxon>Fungi</taxon>
        <taxon>Fungi incertae sedis</taxon>
        <taxon>Mucoromycota</taxon>
        <taxon>Glomeromycotina</taxon>
        <taxon>Glomeromycetes</taxon>
        <taxon>Diversisporales</taxon>
        <taxon>Gigasporaceae</taxon>
        <taxon>Racocetra</taxon>
    </lineage>
</organism>
<keyword evidence="5" id="KW-0539">Nucleus</keyword>
<keyword evidence="3" id="KW-0863">Zinc-finger</keyword>
<comment type="subcellular location">
    <subcellularLocation>
        <location evidence="1">Nucleus</location>
    </subcellularLocation>
</comment>
<keyword evidence="4" id="KW-0862">Zinc</keyword>
<proteinExistence type="predicted"/>
<dbReference type="GO" id="GO:0046983">
    <property type="term" value="F:protein dimerization activity"/>
    <property type="evidence" value="ECO:0007669"/>
    <property type="project" value="InterPro"/>
</dbReference>
<dbReference type="AlphaFoldDB" id="A0A9N8Z6R6"/>
<name>A0A9N8Z6R6_9GLOM</name>
<evidence type="ECO:0000256" key="2">
    <source>
        <dbReference type="ARBA" id="ARBA00022723"/>
    </source>
</evidence>
<dbReference type="InterPro" id="IPR052035">
    <property type="entry name" value="ZnF_BED_domain_contain"/>
</dbReference>
<feature type="domain" description="HAT C-terminal dimerisation" evidence="6">
    <location>
        <begin position="319"/>
        <end position="398"/>
    </location>
</feature>
<keyword evidence="8" id="KW-1185">Reference proteome</keyword>
<evidence type="ECO:0000313" key="7">
    <source>
        <dbReference type="EMBL" id="CAG8472962.1"/>
    </source>
</evidence>
<reference evidence="7" key="1">
    <citation type="submission" date="2021-06" db="EMBL/GenBank/DDBJ databases">
        <authorList>
            <person name="Kallberg Y."/>
            <person name="Tangrot J."/>
            <person name="Rosling A."/>
        </authorList>
    </citation>
    <scope>NUCLEOTIDE SEQUENCE</scope>
    <source>
        <strain evidence="7">IN212</strain>
    </source>
</reference>
<evidence type="ECO:0000256" key="5">
    <source>
        <dbReference type="ARBA" id="ARBA00023242"/>
    </source>
</evidence>
<dbReference type="Proteomes" id="UP000789396">
    <property type="component" value="Unassembled WGS sequence"/>
</dbReference>
<dbReference type="GO" id="GO:0008270">
    <property type="term" value="F:zinc ion binding"/>
    <property type="evidence" value="ECO:0007669"/>
    <property type="project" value="UniProtKB-KW"/>
</dbReference>
<evidence type="ECO:0000313" key="8">
    <source>
        <dbReference type="Proteomes" id="UP000789396"/>
    </source>
</evidence>
<evidence type="ECO:0000256" key="3">
    <source>
        <dbReference type="ARBA" id="ARBA00022771"/>
    </source>
</evidence>
<dbReference type="GO" id="GO:0005634">
    <property type="term" value="C:nucleus"/>
    <property type="evidence" value="ECO:0007669"/>
    <property type="project" value="UniProtKB-SubCell"/>
</dbReference>